<protein>
    <submittedName>
        <fullName evidence="9">Sterol desaturase family protein</fullName>
    </submittedName>
</protein>
<feature type="transmembrane region" description="Helical" evidence="7">
    <location>
        <begin position="79"/>
        <end position="97"/>
    </location>
</feature>
<organism evidence="9 10">
    <name type="scientific">Ideonella paludis</name>
    <dbReference type="NCBI Taxonomy" id="1233411"/>
    <lineage>
        <taxon>Bacteria</taxon>
        <taxon>Pseudomonadati</taxon>
        <taxon>Pseudomonadota</taxon>
        <taxon>Betaproteobacteria</taxon>
        <taxon>Burkholderiales</taxon>
        <taxon>Sphaerotilaceae</taxon>
        <taxon>Ideonella</taxon>
    </lineage>
</organism>
<evidence type="ECO:0000256" key="6">
    <source>
        <dbReference type="ARBA" id="ARBA00023136"/>
    </source>
</evidence>
<dbReference type="PANTHER" id="PTHR21624:SF1">
    <property type="entry name" value="ALKYLGLYCEROL MONOOXYGENASE"/>
    <property type="match status" value="1"/>
</dbReference>
<feature type="domain" description="Fatty acid hydroxylase" evidence="8">
    <location>
        <begin position="84"/>
        <end position="232"/>
    </location>
</feature>
<evidence type="ECO:0000256" key="3">
    <source>
        <dbReference type="ARBA" id="ARBA00022989"/>
    </source>
</evidence>
<dbReference type="InterPro" id="IPR051689">
    <property type="entry name" value="Sterol_desaturase/TMEM195"/>
</dbReference>
<keyword evidence="5" id="KW-0443">Lipid metabolism</keyword>
<keyword evidence="10" id="KW-1185">Reference proteome</keyword>
<keyword evidence="2 7" id="KW-0812">Transmembrane</keyword>
<dbReference type="Proteomes" id="UP000672097">
    <property type="component" value="Unassembled WGS sequence"/>
</dbReference>
<keyword evidence="6 7" id="KW-0472">Membrane</keyword>
<evidence type="ECO:0000256" key="4">
    <source>
        <dbReference type="ARBA" id="ARBA00023002"/>
    </source>
</evidence>
<dbReference type="InterPro" id="IPR006694">
    <property type="entry name" value="Fatty_acid_hydroxylase"/>
</dbReference>
<gene>
    <name evidence="9" type="ORF">KAK11_11940</name>
</gene>
<evidence type="ECO:0000256" key="2">
    <source>
        <dbReference type="ARBA" id="ARBA00022692"/>
    </source>
</evidence>
<dbReference type="Pfam" id="PF04116">
    <property type="entry name" value="FA_hydroxylase"/>
    <property type="match status" value="1"/>
</dbReference>
<reference evidence="9 10" key="1">
    <citation type="submission" date="2021-04" db="EMBL/GenBank/DDBJ databases">
        <title>The genome sequence of type strain Ideonella paludis KCTC 32238.</title>
        <authorList>
            <person name="Liu Y."/>
        </authorList>
    </citation>
    <scope>NUCLEOTIDE SEQUENCE [LARGE SCALE GENOMIC DNA]</scope>
    <source>
        <strain evidence="9 10">KCTC 32238</strain>
    </source>
</reference>
<feature type="transmembrane region" description="Helical" evidence="7">
    <location>
        <begin position="129"/>
        <end position="147"/>
    </location>
</feature>
<comment type="caution">
    <text evidence="9">The sequence shown here is derived from an EMBL/GenBank/DDBJ whole genome shotgun (WGS) entry which is preliminary data.</text>
</comment>
<keyword evidence="4" id="KW-0560">Oxidoreductase</keyword>
<dbReference type="RefSeq" id="WP_210809348.1">
    <property type="nucleotide sequence ID" value="NZ_JAGQDG010000004.1"/>
</dbReference>
<evidence type="ECO:0000256" key="7">
    <source>
        <dbReference type="SAM" id="Phobius"/>
    </source>
</evidence>
<evidence type="ECO:0000256" key="5">
    <source>
        <dbReference type="ARBA" id="ARBA00023098"/>
    </source>
</evidence>
<proteinExistence type="predicted"/>
<dbReference type="PANTHER" id="PTHR21624">
    <property type="entry name" value="STEROL DESATURASE-RELATED PROTEIN"/>
    <property type="match status" value="1"/>
</dbReference>
<evidence type="ECO:0000313" key="9">
    <source>
        <dbReference type="EMBL" id="MBQ0936040.1"/>
    </source>
</evidence>
<accession>A0ABS5DY14</accession>
<sequence length="312" mass="35033">MAPQTLQVLALASVFIAFAVAEMRLGRFNDPRGSRDDAKLDIAGGAALLLGSLTVLNLAQALAGLAWPDARQTLADWPVWLMLLCFFLADDLVQYLWHRLCHTSVLWPLHRPHHTAPYVNVRVAFRNNAFYYLTLPGLWLSGLLVYLGMGWVYVGYTTLKLTVIMSAHSAVRWDEFLFRRRALRPVAWVLERLISTPATHAAHHALSEADGIGRHTGNYGNLLFIWDVLLGTAYFTRRYPKAYGLPETHAHTQAPWLEQWLYPAVQRPLLLHKTPNSVHLSETPPAVAPIPIASTFRPNDMDEKVAPEGATF</sequence>
<evidence type="ECO:0000259" key="8">
    <source>
        <dbReference type="Pfam" id="PF04116"/>
    </source>
</evidence>
<evidence type="ECO:0000313" key="10">
    <source>
        <dbReference type="Proteomes" id="UP000672097"/>
    </source>
</evidence>
<evidence type="ECO:0000256" key="1">
    <source>
        <dbReference type="ARBA" id="ARBA00004127"/>
    </source>
</evidence>
<feature type="transmembrane region" description="Helical" evidence="7">
    <location>
        <begin position="6"/>
        <end position="25"/>
    </location>
</feature>
<dbReference type="EMBL" id="JAGQDG010000004">
    <property type="protein sequence ID" value="MBQ0936040.1"/>
    <property type="molecule type" value="Genomic_DNA"/>
</dbReference>
<keyword evidence="3 7" id="KW-1133">Transmembrane helix</keyword>
<feature type="transmembrane region" description="Helical" evidence="7">
    <location>
        <begin position="46"/>
        <end position="67"/>
    </location>
</feature>
<comment type="subcellular location">
    <subcellularLocation>
        <location evidence="1">Endomembrane system</location>
        <topology evidence="1">Multi-pass membrane protein</topology>
    </subcellularLocation>
</comment>
<name>A0ABS5DY14_9BURK</name>